<dbReference type="AlphaFoldDB" id="V6K6X6"/>
<gene>
    <name evidence="2" type="ORF">M878_24030</name>
</gene>
<dbReference type="EMBL" id="AWQX01000208">
    <property type="protein sequence ID" value="EST27793.1"/>
    <property type="molecule type" value="Genomic_DNA"/>
</dbReference>
<reference evidence="2 3" key="1">
    <citation type="journal article" date="2014" name="Genome Announc.">
        <title>Draft Genome Sequence of Streptomyces roseochromogenes subsp. oscitans DS 12.976, Producer of the Aminocoumarin Antibiotic Clorobiocin.</title>
        <authorList>
            <person name="Ruckert C."/>
            <person name="Kalinowski J."/>
            <person name="Heide L."/>
            <person name="Apel A.K."/>
        </authorList>
    </citation>
    <scope>NUCLEOTIDE SEQUENCE [LARGE SCALE GENOMIC DNA]</scope>
    <source>
        <strain evidence="2 3">DS 12.976</strain>
    </source>
</reference>
<feature type="region of interest" description="Disordered" evidence="1">
    <location>
        <begin position="125"/>
        <end position="154"/>
    </location>
</feature>
<evidence type="ECO:0000313" key="3">
    <source>
        <dbReference type="Proteomes" id="UP000017984"/>
    </source>
</evidence>
<dbReference type="Proteomes" id="UP000017984">
    <property type="component" value="Chromosome"/>
</dbReference>
<evidence type="ECO:0000256" key="1">
    <source>
        <dbReference type="SAM" id="MobiDB-lite"/>
    </source>
</evidence>
<evidence type="ECO:0008006" key="4">
    <source>
        <dbReference type="Google" id="ProtNLM"/>
    </source>
</evidence>
<organism evidence="2 3">
    <name type="scientific">Streptomyces roseochromogenus subsp. oscitans DS 12.976</name>
    <dbReference type="NCBI Taxonomy" id="1352936"/>
    <lineage>
        <taxon>Bacteria</taxon>
        <taxon>Bacillati</taxon>
        <taxon>Actinomycetota</taxon>
        <taxon>Actinomycetes</taxon>
        <taxon>Kitasatosporales</taxon>
        <taxon>Streptomycetaceae</taxon>
        <taxon>Streptomyces</taxon>
    </lineage>
</organism>
<name>V6K6X6_STRRC</name>
<evidence type="ECO:0000313" key="2">
    <source>
        <dbReference type="EMBL" id="EST27793.1"/>
    </source>
</evidence>
<sequence length="284" mass="30797">MDAQNPSAPAHAQSRVVANNHPNRRCESGVGGLIHDNARHTSHFTVVGNHLAQHPKLSGLAIGLGVYIQSLPAGARVDIKTLTARFPEGATRIAAALRELETYGYLRRERQRVPGGRIVTRTISCNQPGRRTDNHVPKPARPKKAPPKALPPLPRPACPSPALIQQATDLLADLRRHDSRLLLSARDTAHLAPGVAAWLERDVTPTAVRHALTTGLPDEPLCRPAALLAHRLTEQLPPPPPLRTPAPPPTVRHPLRNCEGCDRAFRSPEPGRCLDYRSGLPEAA</sequence>
<dbReference type="PATRIC" id="fig|1352936.5.peg.5007"/>
<dbReference type="HOGENOM" id="CLU_057329_0_0_11"/>
<dbReference type="RefSeq" id="WP_023549371.1">
    <property type="nucleotide sequence ID" value="NZ_CM002285.1"/>
</dbReference>
<dbReference type="OrthoDB" id="9178552at2"/>
<dbReference type="STRING" id="1352936.M878_24030"/>
<comment type="caution">
    <text evidence="2">The sequence shown here is derived from an EMBL/GenBank/DDBJ whole genome shotgun (WGS) entry which is preliminary data.</text>
</comment>
<keyword evidence="3" id="KW-1185">Reference proteome</keyword>
<accession>V6K6X6</accession>
<protein>
    <recommendedName>
        <fullName evidence="4">DNA-binding protein</fullName>
    </recommendedName>
</protein>
<proteinExistence type="predicted"/>